<dbReference type="Proteomes" id="UP001282474">
    <property type="component" value="Unassembled WGS sequence"/>
</dbReference>
<dbReference type="EMBL" id="JARAWJ010000025">
    <property type="protein sequence ID" value="MDX3041220.1"/>
    <property type="molecule type" value="Genomic_DNA"/>
</dbReference>
<evidence type="ECO:0000313" key="1">
    <source>
        <dbReference type="EMBL" id="MDX3041220.1"/>
    </source>
</evidence>
<gene>
    <name evidence="1" type="ORF">PV383_29105</name>
</gene>
<name>A0ABU4MV01_9ACTN</name>
<proteinExistence type="predicted"/>
<comment type="caution">
    <text evidence="1">The sequence shown here is derived from an EMBL/GenBank/DDBJ whole genome shotgun (WGS) entry which is preliminary data.</text>
</comment>
<keyword evidence="2" id="KW-1185">Reference proteome</keyword>
<reference evidence="1 2" key="1">
    <citation type="journal article" date="2023" name="Microb. Genom.">
        <title>Mesoterricola silvestris gen. nov., sp. nov., Mesoterricola sediminis sp. nov., Geothrix oryzae sp. nov., Geothrix edaphica sp. nov., Geothrix rubra sp. nov., and Geothrix limicola sp. nov., six novel members of Acidobacteriota isolated from soils.</title>
        <authorList>
            <person name="Weisberg A.J."/>
            <person name="Pearce E."/>
            <person name="Kramer C.G."/>
            <person name="Chang J.H."/>
            <person name="Clarke C.R."/>
        </authorList>
    </citation>
    <scope>NUCLEOTIDE SEQUENCE [LARGE SCALE GENOMIC DNA]</scope>
    <source>
        <strain evidence="1 2">NE20-4-1</strain>
    </source>
</reference>
<protein>
    <submittedName>
        <fullName evidence="1">Uncharacterized protein</fullName>
    </submittedName>
</protein>
<organism evidence="1 2">
    <name type="scientific">Streptomyces caniscabiei</name>
    <dbReference type="NCBI Taxonomy" id="2746961"/>
    <lineage>
        <taxon>Bacteria</taxon>
        <taxon>Bacillati</taxon>
        <taxon>Actinomycetota</taxon>
        <taxon>Actinomycetes</taxon>
        <taxon>Kitasatosporales</taxon>
        <taxon>Streptomycetaceae</taxon>
        <taxon>Streptomyces</taxon>
    </lineage>
</organism>
<dbReference type="RefSeq" id="WP_193382663.1">
    <property type="nucleotide sequence ID" value="NZ_JABXWF010000016.1"/>
</dbReference>
<sequence length="50" mass="5362">MSVRHRQSRYATGRAALSVTTKTDSPMGVSGTTDVTSITRTIKRATRHGG</sequence>
<evidence type="ECO:0000313" key="2">
    <source>
        <dbReference type="Proteomes" id="UP001282474"/>
    </source>
</evidence>
<accession>A0ABU4MV01</accession>